<name>A0A099KXH4_COLPS</name>
<dbReference type="NCBIfam" id="TIGR00125">
    <property type="entry name" value="cyt_tran_rel"/>
    <property type="match status" value="1"/>
</dbReference>
<evidence type="ECO:0000256" key="4">
    <source>
        <dbReference type="ARBA" id="ARBA00022655"/>
    </source>
</evidence>
<keyword evidence="8" id="KW-0963">Cytoplasm</keyword>
<dbReference type="PANTHER" id="PTHR21299">
    <property type="entry name" value="CYTIDYLATE KINASE/PANTOATE-BETA-ALANINE LIGASE"/>
    <property type="match status" value="1"/>
</dbReference>
<feature type="binding site" evidence="8">
    <location>
        <position position="155"/>
    </location>
    <ligand>
        <name>(R)-pantoate</name>
        <dbReference type="ChEBI" id="CHEBI:15980"/>
    </ligand>
</feature>
<dbReference type="OrthoDB" id="9773087at2"/>
<accession>A0A099KXH4</accession>
<evidence type="ECO:0000313" key="9">
    <source>
        <dbReference type="EMBL" id="KGJ95419.1"/>
    </source>
</evidence>
<comment type="subcellular location">
    <subcellularLocation>
        <location evidence="8">Cytoplasm</location>
    </subcellularLocation>
</comment>
<dbReference type="InterPro" id="IPR003721">
    <property type="entry name" value="Pantoate_ligase"/>
</dbReference>
<keyword evidence="4 8" id="KW-0566">Pantothenate biosynthesis</keyword>
<evidence type="ECO:0000256" key="8">
    <source>
        <dbReference type="HAMAP-Rule" id="MF_00158"/>
    </source>
</evidence>
<evidence type="ECO:0000256" key="1">
    <source>
        <dbReference type="ARBA" id="ARBA00004990"/>
    </source>
</evidence>
<comment type="function">
    <text evidence="8">Catalyzes the condensation of pantoate with beta-alanine in an ATP-dependent reaction via a pantoyl-adenylate intermediate.</text>
</comment>
<dbReference type="EC" id="6.3.2.1" evidence="8"/>
<dbReference type="UniPathway" id="UPA00028">
    <property type="reaction ID" value="UER00005"/>
</dbReference>
<dbReference type="Proteomes" id="UP000029843">
    <property type="component" value="Unassembled WGS sequence"/>
</dbReference>
<dbReference type="GO" id="GO:0005829">
    <property type="term" value="C:cytosol"/>
    <property type="evidence" value="ECO:0007669"/>
    <property type="project" value="TreeGrafter"/>
</dbReference>
<keyword evidence="3 8" id="KW-0436">Ligase</keyword>
<dbReference type="FunFam" id="3.30.1300.10:FF:000001">
    <property type="entry name" value="Pantothenate synthetase"/>
    <property type="match status" value="1"/>
</dbReference>
<dbReference type="AlphaFoldDB" id="A0A099KXH4"/>
<dbReference type="GO" id="GO:0004592">
    <property type="term" value="F:pantoate-beta-alanine ligase activity"/>
    <property type="evidence" value="ECO:0007669"/>
    <property type="project" value="UniProtKB-UniRule"/>
</dbReference>
<dbReference type="SUPFAM" id="SSF52374">
    <property type="entry name" value="Nucleotidylyl transferase"/>
    <property type="match status" value="1"/>
</dbReference>
<comment type="subunit">
    <text evidence="8">Homodimer.</text>
</comment>
<organism evidence="9 10">
    <name type="scientific">Colwellia psychrerythraea</name>
    <name type="common">Vibrio psychroerythus</name>
    <dbReference type="NCBI Taxonomy" id="28229"/>
    <lineage>
        <taxon>Bacteria</taxon>
        <taxon>Pseudomonadati</taxon>
        <taxon>Pseudomonadota</taxon>
        <taxon>Gammaproteobacteria</taxon>
        <taxon>Alteromonadales</taxon>
        <taxon>Colwelliaceae</taxon>
        <taxon>Colwellia</taxon>
    </lineage>
</organism>
<dbReference type="InterPro" id="IPR042176">
    <property type="entry name" value="Pantoate_ligase_C"/>
</dbReference>
<evidence type="ECO:0000256" key="7">
    <source>
        <dbReference type="ARBA" id="ARBA00048258"/>
    </source>
</evidence>
<keyword evidence="5 8" id="KW-0547">Nucleotide-binding</keyword>
<feature type="active site" description="Proton donor" evidence="8">
    <location>
        <position position="37"/>
    </location>
</feature>
<reference evidence="9 10" key="1">
    <citation type="submission" date="2014-08" db="EMBL/GenBank/DDBJ databases">
        <title>Genomic and Phenotypic Diversity of Colwellia psychrerythraea strains from Disparate Marine Basins.</title>
        <authorList>
            <person name="Techtmann S.M."/>
            <person name="Stelling S.C."/>
            <person name="Utturkar S.M."/>
            <person name="Alshibli N."/>
            <person name="Harris A."/>
            <person name="Brown S.D."/>
            <person name="Hazen T.C."/>
        </authorList>
    </citation>
    <scope>NUCLEOTIDE SEQUENCE [LARGE SCALE GENOMIC DNA]</scope>
    <source>
        <strain evidence="9 10">ND2E</strain>
    </source>
</reference>
<feature type="binding site" evidence="8">
    <location>
        <position position="61"/>
    </location>
    <ligand>
        <name>beta-alanine</name>
        <dbReference type="ChEBI" id="CHEBI:57966"/>
    </ligand>
</feature>
<proteinExistence type="inferred from homology"/>
<comment type="catalytic activity">
    <reaction evidence="7 8">
        <text>(R)-pantoate + beta-alanine + ATP = (R)-pantothenate + AMP + diphosphate + H(+)</text>
        <dbReference type="Rhea" id="RHEA:10912"/>
        <dbReference type="ChEBI" id="CHEBI:15378"/>
        <dbReference type="ChEBI" id="CHEBI:15980"/>
        <dbReference type="ChEBI" id="CHEBI:29032"/>
        <dbReference type="ChEBI" id="CHEBI:30616"/>
        <dbReference type="ChEBI" id="CHEBI:33019"/>
        <dbReference type="ChEBI" id="CHEBI:57966"/>
        <dbReference type="ChEBI" id="CHEBI:456215"/>
        <dbReference type="EC" id="6.3.2.1"/>
    </reaction>
</comment>
<dbReference type="Gene3D" id="3.40.50.620">
    <property type="entry name" value="HUPs"/>
    <property type="match status" value="1"/>
</dbReference>
<comment type="pathway">
    <text evidence="1 8">Cofactor biosynthesis; (R)-pantothenate biosynthesis; (R)-pantothenate from (R)-pantoate and beta-alanine: step 1/1.</text>
</comment>
<dbReference type="EMBL" id="JQED01000003">
    <property type="protein sequence ID" value="KGJ95419.1"/>
    <property type="molecule type" value="Genomic_DNA"/>
</dbReference>
<dbReference type="PATRIC" id="fig|28229.4.peg.190"/>
<dbReference type="GO" id="GO:0005524">
    <property type="term" value="F:ATP binding"/>
    <property type="evidence" value="ECO:0007669"/>
    <property type="project" value="UniProtKB-KW"/>
</dbReference>
<dbReference type="Pfam" id="PF02569">
    <property type="entry name" value="Pantoate_ligase"/>
    <property type="match status" value="1"/>
</dbReference>
<dbReference type="RefSeq" id="WP_033091988.1">
    <property type="nucleotide sequence ID" value="NZ_JQED01000003.1"/>
</dbReference>
<feature type="binding site" evidence="8">
    <location>
        <position position="178"/>
    </location>
    <ligand>
        <name>ATP</name>
        <dbReference type="ChEBI" id="CHEBI:30616"/>
    </ligand>
</feature>
<dbReference type="NCBIfam" id="TIGR00018">
    <property type="entry name" value="panC"/>
    <property type="match status" value="1"/>
</dbReference>
<dbReference type="Gene3D" id="3.30.1300.10">
    <property type="entry name" value="Pantoate-beta-alanine ligase, C-terminal domain"/>
    <property type="match status" value="1"/>
</dbReference>
<dbReference type="PANTHER" id="PTHR21299:SF1">
    <property type="entry name" value="PANTOATE--BETA-ALANINE LIGASE"/>
    <property type="match status" value="1"/>
</dbReference>
<protein>
    <recommendedName>
        <fullName evidence="8">Pantothenate synthetase</fullName>
        <shortName evidence="8">PS</shortName>
        <ecNumber evidence="8">6.3.2.1</ecNumber>
    </recommendedName>
    <alternativeName>
        <fullName evidence="8">Pantoate--beta-alanine ligase</fullName>
    </alternativeName>
    <alternativeName>
        <fullName evidence="8">Pantoate-activating enzyme</fullName>
    </alternativeName>
</protein>
<comment type="miscellaneous">
    <text evidence="8">The reaction proceeds by a bi uni uni bi ping pong mechanism.</text>
</comment>
<gene>
    <name evidence="8" type="primary">panC</name>
    <name evidence="9" type="ORF">ND2E_1201</name>
</gene>
<feature type="binding site" evidence="8">
    <location>
        <position position="61"/>
    </location>
    <ligand>
        <name>(R)-pantoate</name>
        <dbReference type="ChEBI" id="CHEBI:15980"/>
    </ligand>
</feature>
<keyword evidence="6 8" id="KW-0067">ATP-binding</keyword>
<dbReference type="HAMAP" id="MF_00158">
    <property type="entry name" value="PanC"/>
    <property type="match status" value="1"/>
</dbReference>
<feature type="binding site" evidence="8">
    <location>
        <begin position="186"/>
        <end position="189"/>
    </location>
    <ligand>
        <name>ATP</name>
        <dbReference type="ChEBI" id="CHEBI:30616"/>
    </ligand>
</feature>
<comment type="similarity">
    <text evidence="2 8">Belongs to the pantothenate synthetase family.</text>
</comment>
<dbReference type="InterPro" id="IPR004821">
    <property type="entry name" value="Cyt_trans-like"/>
</dbReference>
<evidence type="ECO:0000313" key="10">
    <source>
        <dbReference type="Proteomes" id="UP000029843"/>
    </source>
</evidence>
<sequence length="288" mass="31623">METVSKINELREQVKAWRQQGLTIAFVPTMGNLHAGHISLVTEAHKHADKVVASIFVNPMQFGVNEDIENYPRTMADDQQKLTAAGTDLLFTPKPDIIYPKGLAKQSFVEVPNISDGYCGESRPGHFRGVATIVCKLFNLVQPDVACFGLKDYQQVQVIQIMVEDLSMPIKIIPVATIREESGLALSSRNGYLTAEEKATAPALYKSLQWLAEQIRAGYAQQDSIDFIGLAKQAAKTINDAGLHTDYLHVCHAQTLQPASEDDTQLVILAAAHCGKARLIDNLQVNLA</sequence>
<feature type="binding site" evidence="8">
    <location>
        <begin position="30"/>
        <end position="37"/>
    </location>
    <ligand>
        <name>ATP</name>
        <dbReference type="ChEBI" id="CHEBI:30616"/>
    </ligand>
</feature>
<dbReference type="InterPro" id="IPR014729">
    <property type="entry name" value="Rossmann-like_a/b/a_fold"/>
</dbReference>
<feature type="binding site" evidence="8">
    <location>
        <begin position="149"/>
        <end position="152"/>
    </location>
    <ligand>
        <name>ATP</name>
        <dbReference type="ChEBI" id="CHEBI:30616"/>
    </ligand>
</feature>
<dbReference type="GO" id="GO:0015940">
    <property type="term" value="P:pantothenate biosynthetic process"/>
    <property type="evidence" value="ECO:0007669"/>
    <property type="project" value="UniProtKB-UniRule"/>
</dbReference>
<evidence type="ECO:0000256" key="2">
    <source>
        <dbReference type="ARBA" id="ARBA00009256"/>
    </source>
</evidence>
<evidence type="ECO:0000256" key="5">
    <source>
        <dbReference type="ARBA" id="ARBA00022741"/>
    </source>
</evidence>
<comment type="caution">
    <text evidence="9">The sequence shown here is derived from an EMBL/GenBank/DDBJ whole genome shotgun (WGS) entry which is preliminary data.</text>
</comment>
<dbReference type="FunFam" id="3.40.50.620:FF:000013">
    <property type="entry name" value="Pantothenate synthetase"/>
    <property type="match status" value="1"/>
</dbReference>
<evidence type="ECO:0000256" key="3">
    <source>
        <dbReference type="ARBA" id="ARBA00022598"/>
    </source>
</evidence>
<dbReference type="CDD" id="cd00560">
    <property type="entry name" value="PanC"/>
    <property type="match status" value="1"/>
</dbReference>
<evidence type="ECO:0000256" key="6">
    <source>
        <dbReference type="ARBA" id="ARBA00022840"/>
    </source>
</evidence>